<dbReference type="AlphaFoldDB" id="A0A9D4CAE5"/>
<reference evidence="3" key="1">
    <citation type="journal article" date="2019" name="bioRxiv">
        <title>The Genome of the Zebra Mussel, Dreissena polymorpha: A Resource for Invasive Species Research.</title>
        <authorList>
            <person name="McCartney M.A."/>
            <person name="Auch B."/>
            <person name="Kono T."/>
            <person name="Mallez S."/>
            <person name="Zhang Y."/>
            <person name="Obille A."/>
            <person name="Becker A."/>
            <person name="Abrahante J.E."/>
            <person name="Garbe J."/>
            <person name="Badalamenti J.P."/>
            <person name="Herman A."/>
            <person name="Mangelson H."/>
            <person name="Liachko I."/>
            <person name="Sullivan S."/>
            <person name="Sone E.D."/>
            <person name="Koren S."/>
            <person name="Silverstein K.A.T."/>
            <person name="Beckman K.B."/>
            <person name="Gohl D.M."/>
        </authorList>
    </citation>
    <scope>NUCLEOTIDE SEQUENCE</scope>
    <source>
        <strain evidence="3">Duluth1</strain>
        <tissue evidence="3">Whole animal</tissue>
    </source>
</reference>
<dbReference type="Gene3D" id="3.30.160.60">
    <property type="entry name" value="Classic Zinc Finger"/>
    <property type="match status" value="1"/>
</dbReference>
<sequence length="70" mass="8292">MASNMEGSNHRGCDFIFDFSCFTCQENDRNTETDVVEQEKCKKHRKEKLTIFCEDHSELICHVCHFHSHQ</sequence>
<keyword evidence="1" id="KW-0862">Zinc</keyword>
<dbReference type="Proteomes" id="UP000828390">
    <property type="component" value="Unassembled WGS sequence"/>
</dbReference>
<feature type="domain" description="B box-type" evidence="2">
    <location>
        <begin position="36"/>
        <end position="70"/>
    </location>
</feature>
<evidence type="ECO:0000259" key="2">
    <source>
        <dbReference type="PROSITE" id="PS50119"/>
    </source>
</evidence>
<name>A0A9D4CAE5_DREPO</name>
<keyword evidence="1" id="KW-0863">Zinc-finger</keyword>
<dbReference type="GO" id="GO:0008270">
    <property type="term" value="F:zinc ion binding"/>
    <property type="evidence" value="ECO:0007669"/>
    <property type="project" value="UniProtKB-KW"/>
</dbReference>
<reference evidence="3" key="2">
    <citation type="submission" date="2020-11" db="EMBL/GenBank/DDBJ databases">
        <authorList>
            <person name="McCartney M.A."/>
            <person name="Auch B."/>
            <person name="Kono T."/>
            <person name="Mallez S."/>
            <person name="Becker A."/>
            <person name="Gohl D.M."/>
            <person name="Silverstein K.A.T."/>
            <person name="Koren S."/>
            <person name="Bechman K.B."/>
            <person name="Herman A."/>
            <person name="Abrahante J.E."/>
            <person name="Garbe J."/>
        </authorList>
    </citation>
    <scope>NUCLEOTIDE SEQUENCE</scope>
    <source>
        <strain evidence="3">Duluth1</strain>
        <tissue evidence="3">Whole animal</tissue>
    </source>
</reference>
<dbReference type="EMBL" id="JAIWYP010000013">
    <property type="protein sequence ID" value="KAH3720082.1"/>
    <property type="molecule type" value="Genomic_DNA"/>
</dbReference>
<accession>A0A9D4CAE5</accession>
<evidence type="ECO:0000313" key="4">
    <source>
        <dbReference type="Proteomes" id="UP000828390"/>
    </source>
</evidence>
<evidence type="ECO:0000313" key="3">
    <source>
        <dbReference type="EMBL" id="KAH3720082.1"/>
    </source>
</evidence>
<dbReference type="Pfam" id="PF00643">
    <property type="entry name" value="zf-B_box"/>
    <property type="match status" value="1"/>
</dbReference>
<dbReference type="CDD" id="cd19756">
    <property type="entry name" value="Bbox2"/>
    <property type="match status" value="1"/>
</dbReference>
<organism evidence="3 4">
    <name type="scientific">Dreissena polymorpha</name>
    <name type="common">Zebra mussel</name>
    <name type="synonym">Mytilus polymorpha</name>
    <dbReference type="NCBI Taxonomy" id="45954"/>
    <lineage>
        <taxon>Eukaryota</taxon>
        <taxon>Metazoa</taxon>
        <taxon>Spiralia</taxon>
        <taxon>Lophotrochozoa</taxon>
        <taxon>Mollusca</taxon>
        <taxon>Bivalvia</taxon>
        <taxon>Autobranchia</taxon>
        <taxon>Heteroconchia</taxon>
        <taxon>Euheterodonta</taxon>
        <taxon>Imparidentia</taxon>
        <taxon>Neoheterodontei</taxon>
        <taxon>Myida</taxon>
        <taxon>Dreissenoidea</taxon>
        <taxon>Dreissenidae</taxon>
        <taxon>Dreissena</taxon>
    </lineage>
</organism>
<keyword evidence="1" id="KW-0479">Metal-binding</keyword>
<dbReference type="PROSITE" id="PS50119">
    <property type="entry name" value="ZF_BBOX"/>
    <property type="match status" value="1"/>
</dbReference>
<dbReference type="SUPFAM" id="SSF57845">
    <property type="entry name" value="B-box zinc-binding domain"/>
    <property type="match status" value="1"/>
</dbReference>
<proteinExistence type="predicted"/>
<protein>
    <recommendedName>
        <fullName evidence="2">B box-type domain-containing protein</fullName>
    </recommendedName>
</protein>
<keyword evidence="4" id="KW-1185">Reference proteome</keyword>
<comment type="caution">
    <text evidence="3">The sequence shown here is derived from an EMBL/GenBank/DDBJ whole genome shotgun (WGS) entry which is preliminary data.</text>
</comment>
<dbReference type="InterPro" id="IPR000315">
    <property type="entry name" value="Znf_B-box"/>
</dbReference>
<evidence type="ECO:0000256" key="1">
    <source>
        <dbReference type="PROSITE-ProRule" id="PRU00024"/>
    </source>
</evidence>
<gene>
    <name evidence="3" type="ORF">DPMN_062975</name>
</gene>